<sequence>MPFNFAKEMSWGNKHCNILQYENVSYDFRPFLKDCFNCENIDELHINNPNYKIFTEFGPDVRTWYHKTFYSYLDSEKGNKMKDLYYKLIKDVILPYLNLSEAYVQKFPSFRVHLPNNVAVAKKHTDNSLGHPIGEINFTYVFTNMFDSNSICIEKMPRMNEYVNLKLDENNIISFNGNLCMHYNNTNETNKTRVSMDFRILPVEHLPKDVSCSHSTKRKFTDGDYYKYFSI</sequence>
<evidence type="ECO:0008006" key="2">
    <source>
        <dbReference type="Google" id="ProtNLM"/>
    </source>
</evidence>
<organism evidence="1">
    <name type="scientific">viral metagenome</name>
    <dbReference type="NCBI Taxonomy" id="1070528"/>
    <lineage>
        <taxon>unclassified sequences</taxon>
        <taxon>metagenomes</taxon>
        <taxon>organismal metagenomes</taxon>
    </lineage>
</organism>
<proteinExistence type="predicted"/>
<dbReference type="EMBL" id="MN739315">
    <property type="protein sequence ID" value="QHS98344.1"/>
    <property type="molecule type" value="Genomic_DNA"/>
</dbReference>
<accession>A0A6C0C3H9</accession>
<protein>
    <recommendedName>
        <fullName evidence="2">Aspartyl/asparaginy/proline hydroxylase domain-containing protein</fullName>
    </recommendedName>
</protein>
<name>A0A6C0C3H9_9ZZZZ</name>
<dbReference type="AlphaFoldDB" id="A0A6C0C3H9"/>
<reference evidence="1" key="1">
    <citation type="journal article" date="2020" name="Nature">
        <title>Giant virus diversity and host interactions through global metagenomics.</title>
        <authorList>
            <person name="Schulz F."/>
            <person name="Roux S."/>
            <person name="Paez-Espino D."/>
            <person name="Jungbluth S."/>
            <person name="Walsh D.A."/>
            <person name="Denef V.J."/>
            <person name="McMahon K.D."/>
            <person name="Konstantinidis K.T."/>
            <person name="Eloe-Fadrosh E.A."/>
            <person name="Kyrpides N.C."/>
            <person name="Woyke T."/>
        </authorList>
    </citation>
    <scope>NUCLEOTIDE SEQUENCE</scope>
    <source>
        <strain evidence="1">GVMAG-M-3300020182-84</strain>
    </source>
</reference>
<evidence type="ECO:0000313" key="1">
    <source>
        <dbReference type="EMBL" id="QHS98344.1"/>
    </source>
</evidence>